<dbReference type="PANTHER" id="PTHR32285">
    <property type="entry name" value="PROTEIN TRICHOME BIREFRINGENCE-LIKE 9-RELATED"/>
    <property type="match status" value="1"/>
</dbReference>
<keyword evidence="4" id="KW-1185">Reference proteome</keyword>
<organism evidence="3 4">
    <name type="scientific">Lithospermum erythrorhizon</name>
    <name type="common">Purple gromwell</name>
    <name type="synonym">Lithospermum officinale var. erythrorhizon</name>
    <dbReference type="NCBI Taxonomy" id="34254"/>
    <lineage>
        <taxon>Eukaryota</taxon>
        <taxon>Viridiplantae</taxon>
        <taxon>Streptophyta</taxon>
        <taxon>Embryophyta</taxon>
        <taxon>Tracheophyta</taxon>
        <taxon>Spermatophyta</taxon>
        <taxon>Magnoliopsida</taxon>
        <taxon>eudicotyledons</taxon>
        <taxon>Gunneridae</taxon>
        <taxon>Pentapetalae</taxon>
        <taxon>asterids</taxon>
        <taxon>lamiids</taxon>
        <taxon>Boraginales</taxon>
        <taxon>Boraginaceae</taxon>
        <taxon>Boraginoideae</taxon>
        <taxon>Lithospermeae</taxon>
        <taxon>Lithospermum</taxon>
    </lineage>
</organism>
<name>A0AAV3NIW1_LITER</name>
<comment type="caution">
    <text evidence="3">The sequence shown here is derived from an EMBL/GenBank/DDBJ whole genome shotgun (WGS) entry which is preliminary data.</text>
</comment>
<dbReference type="InterPro" id="IPR026057">
    <property type="entry name" value="TBL_C"/>
</dbReference>
<dbReference type="GO" id="GO:0005794">
    <property type="term" value="C:Golgi apparatus"/>
    <property type="evidence" value="ECO:0007669"/>
    <property type="project" value="TreeGrafter"/>
</dbReference>
<evidence type="ECO:0000313" key="4">
    <source>
        <dbReference type="Proteomes" id="UP001454036"/>
    </source>
</evidence>
<evidence type="ECO:0000313" key="3">
    <source>
        <dbReference type="EMBL" id="GAA0139255.1"/>
    </source>
</evidence>
<dbReference type="Proteomes" id="UP001454036">
    <property type="component" value="Unassembled WGS sequence"/>
</dbReference>
<dbReference type="EMBL" id="BAABME010000073">
    <property type="protein sequence ID" value="GAA0139255.1"/>
    <property type="molecule type" value="Genomic_DNA"/>
</dbReference>
<feature type="domain" description="Trichome birefringence-like C-terminal" evidence="2">
    <location>
        <begin position="9"/>
        <end position="297"/>
    </location>
</feature>
<evidence type="ECO:0000256" key="1">
    <source>
        <dbReference type="ARBA" id="ARBA00007727"/>
    </source>
</evidence>
<accession>A0AAV3NIW1</accession>
<sequence length="303" mass="35503">MKILVHFELGRFDAATLLQKLRGKRMVFVGDSLNRNQFVSLVCMVDSSIPPTLKSLQFNGNLIIFKAIEYNASIEFYWSPLLVESNTDDPINHRVEERIAKLDSIEKHAKHWIDAEVLVFDSYIWWLRPKMKVLWGSFGRSDGIYEEMERLKSYEMALNTWANWLTTHVDRDRTRLFFMSLSPMHRRAEDWGMDANDSCYNETDPIYEENYWGSLSNVSMMGVVESTIQDLNNKGLNIQLLNITQLSEYRKDGHPSIYRKQWVNLTEEQLANPKSYADCGHWCLPGVPDTWNQILFAYMFHSH</sequence>
<protein>
    <recommendedName>
        <fullName evidence="2">Trichome birefringence-like C-terminal domain-containing protein</fullName>
    </recommendedName>
</protein>
<proteinExistence type="inferred from homology"/>
<dbReference type="InterPro" id="IPR029962">
    <property type="entry name" value="TBL"/>
</dbReference>
<evidence type="ECO:0000259" key="2">
    <source>
        <dbReference type="Pfam" id="PF13839"/>
    </source>
</evidence>
<comment type="similarity">
    <text evidence="1">Belongs to the PC-esterase family. TBL subfamily.</text>
</comment>
<gene>
    <name evidence="3" type="ORF">LIER_00839</name>
</gene>
<reference evidence="3 4" key="1">
    <citation type="submission" date="2024-01" db="EMBL/GenBank/DDBJ databases">
        <title>The complete chloroplast genome sequence of Lithospermum erythrorhizon: insights into the phylogenetic relationship among Boraginaceae species and the maternal lineages of purple gromwells.</title>
        <authorList>
            <person name="Okada T."/>
            <person name="Watanabe K."/>
        </authorList>
    </citation>
    <scope>NUCLEOTIDE SEQUENCE [LARGE SCALE GENOMIC DNA]</scope>
</reference>
<dbReference type="AlphaFoldDB" id="A0AAV3NIW1"/>
<dbReference type="Pfam" id="PF13839">
    <property type="entry name" value="PC-Esterase"/>
    <property type="match status" value="1"/>
</dbReference>
<dbReference type="PANTHER" id="PTHR32285:SF239">
    <property type="entry name" value="PROTEIN TRICHOME BIREFRINGENCE-LIKE 34"/>
    <property type="match status" value="1"/>
</dbReference>
<dbReference type="GO" id="GO:0016413">
    <property type="term" value="F:O-acetyltransferase activity"/>
    <property type="evidence" value="ECO:0007669"/>
    <property type="project" value="InterPro"/>
</dbReference>